<keyword evidence="2" id="KW-1185">Reference proteome</keyword>
<evidence type="ECO:0000313" key="2">
    <source>
        <dbReference type="Proteomes" id="UP001362999"/>
    </source>
</evidence>
<reference evidence="1 2" key="1">
    <citation type="journal article" date="2024" name="J Genomics">
        <title>Draft genome sequencing and assembly of Favolaschia claudopus CIRM-BRFM 2984 isolated from oak limbs.</title>
        <authorList>
            <person name="Navarro D."/>
            <person name="Drula E."/>
            <person name="Chaduli D."/>
            <person name="Cazenave R."/>
            <person name="Ahrendt S."/>
            <person name="Wang J."/>
            <person name="Lipzen A."/>
            <person name="Daum C."/>
            <person name="Barry K."/>
            <person name="Grigoriev I.V."/>
            <person name="Favel A."/>
            <person name="Rosso M.N."/>
            <person name="Martin F."/>
        </authorList>
    </citation>
    <scope>NUCLEOTIDE SEQUENCE [LARGE SCALE GENOMIC DNA]</scope>
    <source>
        <strain evidence="1 2">CIRM-BRFM 2984</strain>
    </source>
</reference>
<comment type="caution">
    <text evidence="1">The sequence shown here is derived from an EMBL/GenBank/DDBJ whole genome shotgun (WGS) entry which is preliminary data.</text>
</comment>
<proteinExistence type="predicted"/>
<name>A0AAV9ZJ74_9AGAR</name>
<protein>
    <submittedName>
        <fullName evidence="1">Uncharacterized protein</fullName>
    </submittedName>
</protein>
<dbReference type="Proteomes" id="UP001362999">
    <property type="component" value="Unassembled WGS sequence"/>
</dbReference>
<organism evidence="1 2">
    <name type="scientific">Favolaschia claudopus</name>
    <dbReference type="NCBI Taxonomy" id="2862362"/>
    <lineage>
        <taxon>Eukaryota</taxon>
        <taxon>Fungi</taxon>
        <taxon>Dikarya</taxon>
        <taxon>Basidiomycota</taxon>
        <taxon>Agaricomycotina</taxon>
        <taxon>Agaricomycetes</taxon>
        <taxon>Agaricomycetidae</taxon>
        <taxon>Agaricales</taxon>
        <taxon>Marasmiineae</taxon>
        <taxon>Mycenaceae</taxon>
        <taxon>Favolaschia</taxon>
    </lineage>
</organism>
<dbReference type="EMBL" id="JAWWNJ010000141">
    <property type="protein sequence ID" value="KAK6984176.1"/>
    <property type="molecule type" value="Genomic_DNA"/>
</dbReference>
<sequence length="87" mass="10150">MDSSEDARATTPDFLRYYSDLNPDNIRLSTTEVRVIAAIRADKHVTENECARREQEWYCDVSRMHNQTARIALLESLLEYHRIPLPA</sequence>
<dbReference type="AlphaFoldDB" id="A0AAV9ZJ74"/>
<evidence type="ECO:0000313" key="1">
    <source>
        <dbReference type="EMBL" id="KAK6984176.1"/>
    </source>
</evidence>
<gene>
    <name evidence="1" type="ORF">R3P38DRAFT_3232467</name>
</gene>
<accession>A0AAV9ZJ74</accession>